<dbReference type="AlphaFoldDB" id="A0A934Q750"/>
<dbReference type="Proteomes" id="UP000608530">
    <property type="component" value="Unassembled WGS sequence"/>
</dbReference>
<dbReference type="Gene3D" id="3.90.190.10">
    <property type="entry name" value="Protein tyrosine phosphatase superfamily"/>
    <property type="match status" value="1"/>
</dbReference>
<evidence type="ECO:0000313" key="3">
    <source>
        <dbReference type="Proteomes" id="UP000608530"/>
    </source>
</evidence>
<organism evidence="2 3">
    <name type="scientific">Leucobacter chromiisoli</name>
    <dbReference type="NCBI Taxonomy" id="2796471"/>
    <lineage>
        <taxon>Bacteria</taxon>
        <taxon>Bacillati</taxon>
        <taxon>Actinomycetota</taxon>
        <taxon>Actinomycetes</taxon>
        <taxon>Micrococcales</taxon>
        <taxon>Microbacteriaceae</taxon>
        <taxon>Leucobacter</taxon>
    </lineage>
</organism>
<dbReference type="RefSeq" id="WP_200115079.1">
    <property type="nucleotide sequence ID" value="NZ_JAEHOH010000010.1"/>
</dbReference>
<dbReference type="InterPro" id="IPR026893">
    <property type="entry name" value="Tyr/Ser_Pase_IphP-type"/>
</dbReference>
<keyword evidence="3" id="KW-1185">Reference proteome</keyword>
<evidence type="ECO:0000313" key="2">
    <source>
        <dbReference type="EMBL" id="MBK0418928.1"/>
    </source>
</evidence>
<dbReference type="PROSITE" id="PS00383">
    <property type="entry name" value="TYR_PHOSPHATASE_1"/>
    <property type="match status" value="1"/>
</dbReference>
<dbReference type="InterPro" id="IPR016130">
    <property type="entry name" value="Tyr_Pase_AS"/>
</dbReference>
<dbReference type="GO" id="GO:0004721">
    <property type="term" value="F:phosphoprotein phosphatase activity"/>
    <property type="evidence" value="ECO:0007669"/>
    <property type="project" value="InterPro"/>
</dbReference>
<protein>
    <submittedName>
        <fullName evidence="2">Tyrosine-protein phosphatase</fullName>
    </submittedName>
</protein>
<comment type="caution">
    <text evidence="2">The sequence shown here is derived from an EMBL/GenBank/DDBJ whole genome shotgun (WGS) entry which is preliminary data.</text>
</comment>
<dbReference type="SUPFAM" id="SSF52799">
    <property type="entry name" value="(Phosphotyrosine protein) phosphatases II"/>
    <property type="match status" value="1"/>
</dbReference>
<dbReference type="InterPro" id="IPR029021">
    <property type="entry name" value="Prot-tyrosine_phosphatase-like"/>
</dbReference>
<dbReference type="InterPro" id="IPR000387">
    <property type="entry name" value="Tyr_Pase_dom"/>
</dbReference>
<name>A0A934Q750_9MICO</name>
<sequence>MTTRLLPVEGTYNFRDLGGYEADGGATRTGVFFRSDALHGLSDRGRQQVTDLRVHRVIDLRDDDEQRLAPDALPAASALIPHPIFPSAREHIRRRLGVVEVTELLYSRYASTITAAVALLAEEEPAGEGEAFGIASATVFHCTAGKDRTGAVAALTLLAVGVSREDVVADYAESERHLAGAWLDGYLETLRGRGREITDDLRQLVGTTPVAAIEAALAGIEREYGSARDYLLANGMDEATLERLNVRLVG</sequence>
<dbReference type="EMBL" id="JAEHOH010000010">
    <property type="protein sequence ID" value="MBK0418928.1"/>
    <property type="molecule type" value="Genomic_DNA"/>
</dbReference>
<proteinExistence type="predicted"/>
<feature type="domain" description="Tyrosine specific protein phosphatases" evidence="1">
    <location>
        <begin position="111"/>
        <end position="168"/>
    </location>
</feature>
<accession>A0A934Q750</accession>
<reference evidence="2" key="1">
    <citation type="submission" date="2020-12" db="EMBL/GenBank/DDBJ databases">
        <title>Leucobacter sp. CAS1, isolated from Chromium sludge.</title>
        <authorList>
            <person name="Xu Z."/>
        </authorList>
    </citation>
    <scope>NUCLEOTIDE SEQUENCE</scope>
    <source>
        <strain evidence="2">CSA1</strain>
    </source>
</reference>
<gene>
    <name evidence="2" type="ORF">JD276_07760</name>
</gene>
<dbReference type="Pfam" id="PF13350">
    <property type="entry name" value="Y_phosphatase3"/>
    <property type="match status" value="1"/>
</dbReference>
<dbReference type="PROSITE" id="PS50056">
    <property type="entry name" value="TYR_PHOSPHATASE_2"/>
    <property type="match status" value="1"/>
</dbReference>
<evidence type="ECO:0000259" key="1">
    <source>
        <dbReference type="PROSITE" id="PS50056"/>
    </source>
</evidence>